<name>A0A397PF83_9HYPH</name>
<reference evidence="2 3" key="1">
    <citation type="submission" date="2018-08" db="EMBL/GenBank/DDBJ databases">
        <title>Genomic Encyclopedia of Archaeal and Bacterial Type Strains, Phase II (KMG-II): from individual species to whole genera.</title>
        <authorList>
            <person name="Goeker M."/>
        </authorList>
    </citation>
    <scope>NUCLEOTIDE SEQUENCE [LARGE SCALE GENOMIC DNA]</scope>
    <source>
        <strain evidence="2 3">DSM 5002</strain>
    </source>
</reference>
<comment type="caution">
    <text evidence="2">The sequence shown here is derived from an EMBL/GenBank/DDBJ whole genome shotgun (WGS) entry which is preliminary data.</text>
</comment>
<evidence type="ECO:0000313" key="2">
    <source>
        <dbReference type="EMBL" id="RIA47618.1"/>
    </source>
</evidence>
<keyword evidence="3" id="KW-1185">Reference proteome</keyword>
<feature type="region of interest" description="Disordered" evidence="1">
    <location>
        <begin position="43"/>
        <end position="64"/>
    </location>
</feature>
<dbReference type="OrthoDB" id="8450844at2"/>
<protein>
    <submittedName>
        <fullName evidence="2">Uncharacterized protein</fullName>
    </submittedName>
</protein>
<dbReference type="Proteomes" id="UP000266273">
    <property type="component" value="Unassembled WGS sequence"/>
</dbReference>
<organism evidence="2 3">
    <name type="scientific">Dichotomicrobium thermohalophilum</name>
    <dbReference type="NCBI Taxonomy" id="933063"/>
    <lineage>
        <taxon>Bacteria</taxon>
        <taxon>Pseudomonadati</taxon>
        <taxon>Pseudomonadota</taxon>
        <taxon>Alphaproteobacteria</taxon>
        <taxon>Hyphomicrobiales</taxon>
        <taxon>Hyphomicrobiaceae</taxon>
        <taxon>Dichotomicrobium</taxon>
    </lineage>
</organism>
<evidence type="ECO:0000256" key="1">
    <source>
        <dbReference type="SAM" id="MobiDB-lite"/>
    </source>
</evidence>
<dbReference type="AlphaFoldDB" id="A0A397PF83"/>
<evidence type="ECO:0000313" key="3">
    <source>
        <dbReference type="Proteomes" id="UP000266273"/>
    </source>
</evidence>
<sequence length="64" mass="7339">MPDYGEILRFLAQTPPQTNAERQMHASLLELIAECLRSDDPEALQEARQVRDRFPDPSMALRLS</sequence>
<dbReference type="EMBL" id="QXDF01000002">
    <property type="protein sequence ID" value="RIA47618.1"/>
    <property type="molecule type" value="Genomic_DNA"/>
</dbReference>
<accession>A0A397PF83</accession>
<proteinExistence type="predicted"/>
<gene>
    <name evidence="2" type="ORF">BXY53_2176</name>
</gene>
<dbReference type="RefSeq" id="WP_119061987.1">
    <property type="nucleotide sequence ID" value="NZ_QXDF01000002.1"/>
</dbReference>